<evidence type="ECO:0008006" key="3">
    <source>
        <dbReference type="Google" id="ProtNLM"/>
    </source>
</evidence>
<organism evidence="1 2">
    <name type="scientific">Actinocrispum wychmicini</name>
    <dbReference type="NCBI Taxonomy" id="1213861"/>
    <lineage>
        <taxon>Bacteria</taxon>
        <taxon>Bacillati</taxon>
        <taxon>Actinomycetota</taxon>
        <taxon>Actinomycetes</taxon>
        <taxon>Pseudonocardiales</taxon>
        <taxon>Pseudonocardiaceae</taxon>
        <taxon>Actinocrispum</taxon>
    </lineage>
</organism>
<dbReference type="OrthoDB" id="1936983at2"/>
<reference evidence="1 2" key="1">
    <citation type="submission" date="2019-03" db="EMBL/GenBank/DDBJ databases">
        <title>Genomic Encyclopedia of Type Strains, Phase IV (KMG-IV): sequencing the most valuable type-strain genomes for metagenomic binning, comparative biology and taxonomic classification.</title>
        <authorList>
            <person name="Goeker M."/>
        </authorList>
    </citation>
    <scope>NUCLEOTIDE SEQUENCE [LARGE SCALE GENOMIC DNA]</scope>
    <source>
        <strain evidence="1 2">DSM 45934</strain>
    </source>
</reference>
<name>A0A4R2JY38_9PSEU</name>
<gene>
    <name evidence="1" type="ORF">EV192_102286</name>
</gene>
<protein>
    <recommendedName>
        <fullName evidence="3">Peptidase M28-like protein</fullName>
    </recommendedName>
</protein>
<sequence>MIDDAVPSQETIVSWIEQIVEQGIRRSGYPADIWTERFCTEEFRRLGMQDVRLEPVPTLRWEPNDWSLEVLAGDAAPVVLDCFPVPFAAPVDGLELELAAFDPEDPAAVSGKASLYDIRLMRLPAALFMAVGDAPESQMASRRLDSANTLSQEVVLPFALERMQVMEPSMAAGASAFIGCLADYPGDSCDYFVPYDAVQRPIPGMWIRGSDGAWLHEQLTRGPVRVRLAVKSTCQPFQANTVVGELPGADEDMVIIGSHHDGPWASAVEDASGIALVLAQATYWASRPAAERPHRMAFVLHAGHMGTLGDPADARFIATHRAALDERLVLAVHLEHAASEFAEQDGELVATGLPVPRWFFTSRIPRLEEAVIGAIRAEHLERSMLLAPNAVGERPGTDAGGYHLAGYPIVQFLTAPFYLFDKMDTVDKIDQDGLVPITRTTIRILESTRGVAAGDMRGGAR</sequence>
<proteinExistence type="predicted"/>
<keyword evidence="2" id="KW-1185">Reference proteome</keyword>
<dbReference type="SUPFAM" id="SSF53187">
    <property type="entry name" value="Zn-dependent exopeptidases"/>
    <property type="match status" value="1"/>
</dbReference>
<comment type="caution">
    <text evidence="1">The sequence shown here is derived from an EMBL/GenBank/DDBJ whole genome shotgun (WGS) entry which is preliminary data.</text>
</comment>
<dbReference type="RefSeq" id="WP_132113705.1">
    <property type="nucleotide sequence ID" value="NZ_SLWS01000002.1"/>
</dbReference>
<evidence type="ECO:0000313" key="1">
    <source>
        <dbReference type="EMBL" id="TCO62149.1"/>
    </source>
</evidence>
<dbReference type="Proteomes" id="UP000295680">
    <property type="component" value="Unassembled WGS sequence"/>
</dbReference>
<evidence type="ECO:0000313" key="2">
    <source>
        <dbReference type="Proteomes" id="UP000295680"/>
    </source>
</evidence>
<dbReference type="Gene3D" id="3.40.630.10">
    <property type="entry name" value="Zn peptidases"/>
    <property type="match status" value="1"/>
</dbReference>
<accession>A0A4R2JY38</accession>
<dbReference type="AlphaFoldDB" id="A0A4R2JY38"/>
<dbReference type="EMBL" id="SLWS01000002">
    <property type="protein sequence ID" value="TCO62149.1"/>
    <property type="molecule type" value="Genomic_DNA"/>
</dbReference>
<dbReference type="Gene3D" id="3.50.30.30">
    <property type="match status" value="1"/>
</dbReference>